<evidence type="ECO:0000313" key="1">
    <source>
        <dbReference type="EMBL" id="QJW85370.1"/>
    </source>
</evidence>
<gene>
    <name evidence="1" type="ORF">HK414_24295</name>
</gene>
<dbReference type="EMBL" id="CP053418">
    <property type="protein sequence ID" value="QJW85370.1"/>
    <property type="molecule type" value="Genomic_DNA"/>
</dbReference>
<name>A0ABX6P7M7_9BURK</name>
<sequence length="176" mass="19226">MNEPITRDVRDLAQEVLASGLPPTEHVIDDVLHAIERSVQWRAVYDGLCSRFGKALVNQMIGRWASSIPGWPARADRAQVASHTNTLSESYSVLVPSIRKLSAEEKRVLAGNEVLAFFQTYRPVLDRSALPPHRGELEGRVLQGDPAEEAFLSVMAAHGLDSTSLRAAIADRSGGD</sequence>
<reference evidence="1 2" key="2">
    <citation type="submission" date="2020-05" db="EMBL/GenBank/DDBJ databases">
        <authorList>
            <person name="Khan S.A."/>
            <person name="Jeon C.O."/>
            <person name="Chun B.H."/>
        </authorList>
    </citation>
    <scope>NUCLEOTIDE SEQUENCE [LARGE SCALE GENOMIC DNA]</scope>
    <source>
        <strain evidence="1 2">H242</strain>
    </source>
</reference>
<protein>
    <submittedName>
        <fullName evidence="1">Uncharacterized protein</fullName>
    </submittedName>
</protein>
<reference evidence="1 2" key="1">
    <citation type="submission" date="2020-05" db="EMBL/GenBank/DDBJ databases">
        <title>Ramlibacter rhizophilus sp. nov., isolated from rhizosphere soil of national flower Mugunghwa from South Korea.</title>
        <authorList>
            <person name="Zheng-Fei Y."/>
            <person name="Huan T."/>
        </authorList>
    </citation>
    <scope>NUCLEOTIDE SEQUENCE [LARGE SCALE GENOMIC DNA]</scope>
    <source>
        <strain evidence="1 2">H242</strain>
    </source>
</reference>
<keyword evidence="2" id="KW-1185">Reference proteome</keyword>
<proteinExistence type="predicted"/>
<accession>A0ABX6P7M7</accession>
<dbReference type="Proteomes" id="UP000500826">
    <property type="component" value="Chromosome"/>
</dbReference>
<evidence type="ECO:0000313" key="2">
    <source>
        <dbReference type="Proteomes" id="UP000500826"/>
    </source>
</evidence>
<organism evidence="1 2">
    <name type="scientific">Ramlibacter terrae</name>
    <dbReference type="NCBI Taxonomy" id="2732511"/>
    <lineage>
        <taxon>Bacteria</taxon>
        <taxon>Pseudomonadati</taxon>
        <taxon>Pseudomonadota</taxon>
        <taxon>Betaproteobacteria</taxon>
        <taxon>Burkholderiales</taxon>
        <taxon>Comamonadaceae</taxon>
        <taxon>Ramlibacter</taxon>
    </lineage>
</organism>